<dbReference type="InterPro" id="IPR016161">
    <property type="entry name" value="Ald_DH/histidinol_DH"/>
</dbReference>
<dbReference type="PROSITE" id="PS00070">
    <property type="entry name" value="ALDEHYDE_DEHYDR_CYS"/>
    <property type="match status" value="1"/>
</dbReference>
<evidence type="ECO:0000256" key="1">
    <source>
        <dbReference type="ARBA" id="ARBA00009986"/>
    </source>
</evidence>
<dbReference type="EMBL" id="JAADJZ010000036">
    <property type="protein sequence ID" value="KAF2865174.1"/>
    <property type="molecule type" value="Genomic_DNA"/>
</dbReference>
<dbReference type="Gene3D" id="3.40.605.10">
    <property type="entry name" value="Aldehyde Dehydrogenase, Chain A, domain 1"/>
    <property type="match status" value="1"/>
</dbReference>
<dbReference type="FunFam" id="3.40.605.10:FF:000012">
    <property type="entry name" value="NAD-dependent succinate-semialdehyde dehydrogenase"/>
    <property type="match status" value="1"/>
</dbReference>
<comment type="similarity">
    <text evidence="1">Belongs to the aldehyde dehydrogenase family.</text>
</comment>
<dbReference type="PANTHER" id="PTHR43353:SF2">
    <property type="entry name" value="ALDEHYDE DEHYDROGENASE FAMILY PROTEIN (AFU_ORTHOLOGUE AFUA_8G05520)"/>
    <property type="match status" value="1"/>
</dbReference>
<dbReference type="Gene3D" id="3.40.309.10">
    <property type="entry name" value="Aldehyde Dehydrogenase, Chain A, domain 2"/>
    <property type="match status" value="1"/>
</dbReference>
<dbReference type="GO" id="GO:0004777">
    <property type="term" value="F:succinate-semialdehyde dehydrogenase (NAD+) activity"/>
    <property type="evidence" value="ECO:0007669"/>
    <property type="project" value="TreeGrafter"/>
</dbReference>
<dbReference type="GO" id="GO:0009450">
    <property type="term" value="P:gamma-aminobutyric acid catabolic process"/>
    <property type="evidence" value="ECO:0007669"/>
    <property type="project" value="TreeGrafter"/>
</dbReference>
<dbReference type="Proteomes" id="UP000481861">
    <property type="component" value="Unassembled WGS sequence"/>
</dbReference>
<keyword evidence="6" id="KW-1185">Reference proteome</keyword>
<evidence type="ECO:0000256" key="3">
    <source>
        <dbReference type="ARBA" id="ARBA00023002"/>
    </source>
</evidence>
<keyword evidence="3" id="KW-0560">Oxidoreductase</keyword>
<evidence type="ECO:0000313" key="5">
    <source>
        <dbReference type="EMBL" id="KAF2865174.1"/>
    </source>
</evidence>
<dbReference type="AlphaFoldDB" id="A0A7C8HYM5"/>
<dbReference type="InterPro" id="IPR015590">
    <property type="entry name" value="Aldehyde_DH_dom"/>
</dbReference>
<sequence>MTANTASEDFVVPLFINGKDITHPGTFDVASPSSNKICWTAISATPDDGIAAVDAAQNAFSAWSQSKPSTRTAVLLKAADILEANSEEYASYMMTEMGADRGTAQFFVLPLAISMCRDIAGRITSICGSVPVVAQEGQSAMVWKEPYGVCLGIIAWNAPYVFAIRSAATAIATGNTTVIKSSEMTPHCVYVLSKVFKEAGLPDGVLNILSCRREDAPSVVNAMIEHPFVRKVNFTGSVAVGRKIARVCGENLKPCLMELGGKNSAIVLEDADLQKTARQCIAGAFLNAGQICMGTDRIVAHSSIADELLEILKQKIAQAAKESEALPNVVSTASKARLVNLVSEAISKGAQLIAGSDSSTSTSGASFIPTVLANVNQETKLSQDETFGPLVAVSTFDTDDEAIQFANNTPYGLHAAVFTKDLRKGLAFAKRLQVGAVHINSMTVHDEPAMPMGGVKSSGWGRFNAAEGMDEFLVRKAVTWDD</sequence>
<reference evidence="5 6" key="1">
    <citation type="submission" date="2020-01" db="EMBL/GenBank/DDBJ databases">
        <authorList>
            <consortium name="DOE Joint Genome Institute"/>
            <person name="Haridas S."/>
            <person name="Albert R."/>
            <person name="Binder M."/>
            <person name="Bloem J."/>
            <person name="Labutti K."/>
            <person name="Salamov A."/>
            <person name="Andreopoulos B."/>
            <person name="Baker S.E."/>
            <person name="Barry K."/>
            <person name="Bills G."/>
            <person name="Bluhm B.H."/>
            <person name="Cannon C."/>
            <person name="Castanera R."/>
            <person name="Culley D.E."/>
            <person name="Daum C."/>
            <person name="Ezra D."/>
            <person name="Gonzalez J.B."/>
            <person name="Henrissat B."/>
            <person name="Kuo A."/>
            <person name="Liang C."/>
            <person name="Lipzen A."/>
            <person name="Lutzoni F."/>
            <person name="Magnuson J."/>
            <person name="Mondo S."/>
            <person name="Nolan M."/>
            <person name="Ohm R."/>
            <person name="Pangilinan J."/>
            <person name="Park H.-J.H."/>
            <person name="Ramirez L."/>
            <person name="Alfaro M."/>
            <person name="Sun H."/>
            <person name="Tritt A."/>
            <person name="Yoshinaga Y."/>
            <person name="Zwiers L.-H.L."/>
            <person name="Turgeon B.G."/>
            <person name="Goodwin S.B."/>
            <person name="Spatafora J.W."/>
            <person name="Crous P.W."/>
            <person name="Grigoriev I.V."/>
        </authorList>
    </citation>
    <scope>NUCLEOTIDE SEQUENCE [LARGE SCALE GENOMIC DNA]</scope>
    <source>
        <strain evidence="5 6">CBS 611.86</strain>
    </source>
</reference>
<protein>
    <submittedName>
        <fullName evidence="5">NAD-dependent aldehyde dehydrogenase</fullName>
    </submittedName>
</protein>
<dbReference type="SUPFAM" id="SSF53720">
    <property type="entry name" value="ALDH-like"/>
    <property type="match status" value="1"/>
</dbReference>
<dbReference type="InterPro" id="IPR050740">
    <property type="entry name" value="Aldehyde_DH_Superfamily"/>
</dbReference>
<organism evidence="5 6">
    <name type="scientific">Massariosphaeria phaeospora</name>
    <dbReference type="NCBI Taxonomy" id="100035"/>
    <lineage>
        <taxon>Eukaryota</taxon>
        <taxon>Fungi</taxon>
        <taxon>Dikarya</taxon>
        <taxon>Ascomycota</taxon>
        <taxon>Pezizomycotina</taxon>
        <taxon>Dothideomycetes</taxon>
        <taxon>Pleosporomycetidae</taxon>
        <taxon>Pleosporales</taxon>
        <taxon>Pleosporales incertae sedis</taxon>
        <taxon>Massariosphaeria</taxon>
    </lineage>
</organism>
<evidence type="ECO:0000256" key="2">
    <source>
        <dbReference type="ARBA" id="ARBA00022857"/>
    </source>
</evidence>
<comment type="caution">
    <text evidence="5">The sequence shown here is derived from an EMBL/GenBank/DDBJ whole genome shotgun (WGS) entry which is preliminary data.</text>
</comment>
<evidence type="ECO:0000259" key="4">
    <source>
        <dbReference type="Pfam" id="PF00171"/>
    </source>
</evidence>
<feature type="domain" description="Aldehyde dehydrogenase" evidence="4">
    <location>
        <begin position="25"/>
        <end position="478"/>
    </location>
</feature>
<proteinExistence type="inferred from homology"/>
<accession>A0A7C8HYM5</accession>
<dbReference type="InterPro" id="IPR016162">
    <property type="entry name" value="Ald_DH_N"/>
</dbReference>
<dbReference type="Pfam" id="PF00171">
    <property type="entry name" value="Aldedh"/>
    <property type="match status" value="1"/>
</dbReference>
<name>A0A7C8HYM5_9PLEO</name>
<evidence type="ECO:0000313" key="6">
    <source>
        <dbReference type="Proteomes" id="UP000481861"/>
    </source>
</evidence>
<dbReference type="InterPro" id="IPR016163">
    <property type="entry name" value="Ald_DH_C"/>
</dbReference>
<keyword evidence="2" id="KW-0521">NADP</keyword>
<dbReference type="OrthoDB" id="310895at2759"/>
<dbReference type="PANTHER" id="PTHR43353">
    <property type="entry name" value="SUCCINATE-SEMIALDEHYDE DEHYDROGENASE, MITOCHONDRIAL"/>
    <property type="match status" value="1"/>
</dbReference>
<dbReference type="CDD" id="cd07105">
    <property type="entry name" value="ALDH_SaliADH"/>
    <property type="match status" value="1"/>
</dbReference>
<dbReference type="InterPro" id="IPR016160">
    <property type="entry name" value="Ald_DH_CS_CYS"/>
</dbReference>
<gene>
    <name evidence="5" type="ORF">BDV95DRAFT_507965</name>
</gene>